<keyword evidence="1" id="KW-1133">Transmembrane helix</keyword>
<sequence>MNASGMESGHPVAATGEPLGAVEVLSRGGHVVQRIAWHGDRLRIGRAYDNDIVVSDPYVCPHHLELDLGPDGPRARDLDSVNGSYAGRHRQRVGELPVRDGLVVHFGHSQLRFHAAGGTLAPTLRDTARHGLLGRLGSIWALLLGTVLATAVLVLDELLAGVDRPTVLGMARGLLYPVIGVLAWAGFWALLNRILAHRANFPVHLAITLFGVTALFLVTHVVSAACFAMAWNGAVWWASLVADVTIAALVILAHLRFAALGNSARMTAAAGLAAVLLFGAPATGDILERNAFSTLPYLEPLLWPPAFQGRTGASVEGFFERADELRVAVDREAGR</sequence>
<accession>A0AAW9RBH0</accession>
<dbReference type="EMBL" id="JAZHOG010000014">
    <property type="protein sequence ID" value="MEJ8569462.1"/>
    <property type="molecule type" value="Genomic_DNA"/>
</dbReference>
<evidence type="ECO:0000313" key="3">
    <source>
        <dbReference type="EMBL" id="MEJ8569462.1"/>
    </source>
</evidence>
<proteinExistence type="predicted"/>
<feature type="transmembrane region" description="Helical" evidence="1">
    <location>
        <begin position="174"/>
        <end position="191"/>
    </location>
</feature>
<feature type="transmembrane region" description="Helical" evidence="1">
    <location>
        <begin position="236"/>
        <end position="255"/>
    </location>
</feature>
<dbReference type="InterPro" id="IPR008984">
    <property type="entry name" value="SMAD_FHA_dom_sf"/>
</dbReference>
<name>A0AAW9RBH0_9GAMM</name>
<keyword evidence="4" id="KW-1185">Reference proteome</keyword>
<feature type="domain" description="FHA" evidence="2">
    <location>
        <begin position="42"/>
        <end position="91"/>
    </location>
</feature>
<dbReference type="Pfam" id="PF00498">
    <property type="entry name" value="FHA"/>
    <property type="match status" value="1"/>
</dbReference>
<dbReference type="CDD" id="cd00060">
    <property type="entry name" value="FHA"/>
    <property type="match status" value="1"/>
</dbReference>
<comment type="caution">
    <text evidence="3">The sequence shown here is derived from an EMBL/GenBank/DDBJ whole genome shotgun (WGS) entry which is preliminary data.</text>
</comment>
<gene>
    <name evidence="3" type="ORF">V3330_17680</name>
</gene>
<dbReference type="SUPFAM" id="SSF49879">
    <property type="entry name" value="SMAD/FHA domain"/>
    <property type="match status" value="1"/>
</dbReference>
<dbReference type="InterPro" id="IPR000253">
    <property type="entry name" value="FHA_dom"/>
</dbReference>
<feature type="transmembrane region" description="Helical" evidence="1">
    <location>
        <begin position="132"/>
        <end position="154"/>
    </location>
</feature>
<organism evidence="3 4">
    <name type="scientific">Elongatibacter sediminis</name>
    <dbReference type="NCBI Taxonomy" id="3119006"/>
    <lineage>
        <taxon>Bacteria</taxon>
        <taxon>Pseudomonadati</taxon>
        <taxon>Pseudomonadota</taxon>
        <taxon>Gammaproteobacteria</taxon>
        <taxon>Chromatiales</taxon>
        <taxon>Wenzhouxiangellaceae</taxon>
        <taxon>Elongatibacter</taxon>
    </lineage>
</organism>
<reference evidence="3 4" key="1">
    <citation type="submission" date="2024-02" db="EMBL/GenBank/DDBJ databases">
        <title>A novel Wenzhouxiangellaceae bacterium, isolated from coastal sediments.</title>
        <authorList>
            <person name="Du Z.-J."/>
            <person name="Ye Y.-Q."/>
            <person name="Zhang X.-Y."/>
        </authorList>
    </citation>
    <scope>NUCLEOTIDE SEQUENCE [LARGE SCALE GENOMIC DNA]</scope>
    <source>
        <strain evidence="3 4">CH-27</strain>
    </source>
</reference>
<evidence type="ECO:0000313" key="4">
    <source>
        <dbReference type="Proteomes" id="UP001359886"/>
    </source>
</evidence>
<evidence type="ECO:0000259" key="2">
    <source>
        <dbReference type="PROSITE" id="PS50006"/>
    </source>
</evidence>
<protein>
    <submittedName>
        <fullName evidence="3">FHA domain-containing protein</fullName>
    </submittedName>
</protein>
<dbReference type="Gene3D" id="2.60.200.20">
    <property type="match status" value="1"/>
</dbReference>
<dbReference type="RefSeq" id="WP_354696787.1">
    <property type="nucleotide sequence ID" value="NZ_JAZHOG010000014.1"/>
</dbReference>
<dbReference type="AlphaFoldDB" id="A0AAW9RBH0"/>
<keyword evidence="1" id="KW-0472">Membrane</keyword>
<keyword evidence="1" id="KW-0812">Transmembrane</keyword>
<dbReference type="SMART" id="SM00240">
    <property type="entry name" value="FHA"/>
    <property type="match status" value="1"/>
</dbReference>
<feature type="transmembrane region" description="Helical" evidence="1">
    <location>
        <begin position="203"/>
        <end position="230"/>
    </location>
</feature>
<dbReference type="PROSITE" id="PS50006">
    <property type="entry name" value="FHA_DOMAIN"/>
    <property type="match status" value="1"/>
</dbReference>
<dbReference type="Proteomes" id="UP001359886">
    <property type="component" value="Unassembled WGS sequence"/>
</dbReference>
<evidence type="ECO:0000256" key="1">
    <source>
        <dbReference type="SAM" id="Phobius"/>
    </source>
</evidence>